<dbReference type="EMBL" id="CP071591">
    <property type="protein sequence ID" value="QSY58615.1"/>
    <property type="molecule type" value="Genomic_DNA"/>
</dbReference>
<sequence length="210" mass="22801">MGGRGATSSHGKTKTKEKPRQKGHLTGDQIPKNAEETAKYIGSTVQEAKDMFDAVQDFTGSAYSGIRRAQRGEKASDIPELQKKYDSEAKRIEGYIERAPKWGGGVTYRGMSLPASAVKGLKVGGTFDVNLGTASWSTQESTARNFAKSSSGDKPVVFVSQTQSKGTSIKHISRFTKENEVLVSKNAKYTVTNISTKPGSPYTYVYVKES</sequence>
<comment type="similarity">
    <text evidence="1">Belongs to the Arg-specific ADP-ribosyltransferase family.</text>
</comment>
<dbReference type="EMBL" id="NMWV01000011">
    <property type="protein sequence ID" value="PLS24976.1"/>
    <property type="molecule type" value="Genomic_DNA"/>
</dbReference>
<keyword evidence="5" id="KW-0548">Nucleotidyltransferase</keyword>
<comment type="catalytic activity">
    <reaction evidence="6">
        <text>L-arginyl-[protein] + NAD(+) = N(omega)-(ADP-D-ribosyl)-L-arginyl-[protein] + nicotinamide + H(+)</text>
        <dbReference type="Rhea" id="RHEA:19149"/>
        <dbReference type="Rhea" id="RHEA-COMP:10532"/>
        <dbReference type="Rhea" id="RHEA-COMP:15087"/>
        <dbReference type="ChEBI" id="CHEBI:15378"/>
        <dbReference type="ChEBI" id="CHEBI:17154"/>
        <dbReference type="ChEBI" id="CHEBI:29965"/>
        <dbReference type="ChEBI" id="CHEBI:57540"/>
        <dbReference type="ChEBI" id="CHEBI:142554"/>
        <dbReference type="EC" id="2.4.2.31"/>
    </reaction>
</comment>
<dbReference type="Proteomes" id="UP000234855">
    <property type="component" value="Unassembled WGS sequence"/>
</dbReference>
<accession>A0A2N5ISM8</accession>
<evidence type="ECO:0000256" key="1">
    <source>
        <dbReference type="ARBA" id="ARBA00009558"/>
    </source>
</evidence>
<dbReference type="Proteomes" id="UP000663067">
    <property type="component" value="Chromosome"/>
</dbReference>
<dbReference type="Gene3D" id="3.90.176.10">
    <property type="entry name" value="Toxin ADP-ribosyltransferase, Chain A, domain 1"/>
    <property type="match status" value="1"/>
</dbReference>
<keyword evidence="3" id="KW-0328">Glycosyltransferase</keyword>
<organism evidence="8 10">
    <name type="scientific">Bifidobacterium imperatoris</name>
    <dbReference type="NCBI Taxonomy" id="2020965"/>
    <lineage>
        <taxon>Bacteria</taxon>
        <taxon>Bacillati</taxon>
        <taxon>Actinomycetota</taxon>
        <taxon>Actinomycetes</taxon>
        <taxon>Bifidobacteriales</taxon>
        <taxon>Bifidobacteriaceae</taxon>
        <taxon>Bifidobacterium</taxon>
    </lineage>
</organism>
<reference evidence="9 11" key="2">
    <citation type="submission" date="2021-03" db="EMBL/GenBank/DDBJ databases">
        <title>Genome sequencing of Bifidobacterium imperatoris JCM 32708.</title>
        <authorList>
            <person name="Kim J."/>
        </authorList>
    </citation>
    <scope>NUCLEOTIDE SEQUENCE [LARGE SCALE GENOMIC DNA]</scope>
    <source>
        <strain evidence="9 11">JCM 32708</strain>
    </source>
</reference>
<proteinExistence type="inferred from homology"/>
<dbReference type="RefSeq" id="WP_101625595.1">
    <property type="nucleotide sequence ID" value="NZ_CP071591.1"/>
</dbReference>
<evidence type="ECO:0000256" key="2">
    <source>
        <dbReference type="ARBA" id="ARBA00012031"/>
    </source>
</evidence>
<evidence type="ECO:0000256" key="7">
    <source>
        <dbReference type="SAM" id="MobiDB-lite"/>
    </source>
</evidence>
<keyword evidence="4" id="KW-0808">Transferase</keyword>
<evidence type="ECO:0000256" key="3">
    <source>
        <dbReference type="ARBA" id="ARBA00022676"/>
    </source>
</evidence>
<evidence type="ECO:0000313" key="10">
    <source>
        <dbReference type="Proteomes" id="UP000234855"/>
    </source>
</evidence>
<protein>
    <recommendedName>
        <fullName evidence="2">NAD(+)--protein-arginine ADP-ribosyltransferase</fullName>
        <ecNumber evidence="2">2.4.2.31</ecNumber>
    </recommendedName>
</protein>
<evidence type="ECO:0000313" key="8">
    <source>
        <dbReference type="EMBL" id="PLS24976.1"/>
    </source>
</evidence>
<name>A0A2N5ISM8_9BIFI</name>
<dbReference type="SUPFAM" id="SSF56399">
    <property type="entry name" value="ADP-ribosylation"/>
    <property type="match status" value="1"/>
</dbReference>
<dbReference type="GO" id="GO:0106274">
    <property type="term" value="F:NAD+-protein-arginine ADP-ribosyltransferase activity"/>
    <property type="evidence" value="ECO:0007669"/>
    <property type="project" value="UniProtKB-EC"/>
</dbReference>
<feature type="compositionally biased region" description="Polar residues" evidence="7">
    <location>
        <begin position="1"/>
        <end position="10"/>
    </location>
</feature>
<evidence type="ECO:0000313" key="9">
    <source>
        <dbReference type="EMBL" id="QSY58615.1"/>
    </source>
</evidence>
<evidence type="ECO:0000256" key="4">
    <source>
        <dbReference type="ARBA" id="ARBA00022679"/>
    </source>
</evidence>
<dbReference type="PROSITE" id="PS51996">
    <property type="entry name" value="TR_MART"/>
    <property type="match status" value="1"/>
</dbReference>
<reference evidence="8 10" key="1">
    <citation type="submission" date="2017-07" db="EMBL/GenBank/DDBJ databases">
        <title>Bifidobacterium novel species.</title>
        <authorList>
            <person name="Lugli G.A."/>
            <person name="Milani C."/>
            <person name="Duranti S."/>
            <person name="Mangifesta M."/>
        </authorList>
    </citation>
    <scope>NUCLEOTIDE SEQUENCE [LARGE SCALE GENOMIC DNA]</scope>
    <source>
        <strain evidence="8 10">45</strain>
    </source>
</reference>
<dbReference type="EC" id="2.4.2.31" evidence="2"/>
<evidence type="ECO:0000313" key="11">
    <source>
        <dbReference type="Proteomes" id="UP000663067"/>
    </source>
</evidence>
<feature type="region of interest" description="Disordered" evidence="7">
    <location>
        <begin position="1"/>
        <end position="35"/>
    </location>
</feature>
<evidence type="ECO:0000256" key="6">
    <source>
        <dbReference type="ARBA" id="ARBA00047597"/>
    </source>
</evidence>
<evidence type="ECO:0000256" key="5">
    <source>
        <dbReference type="ARBA" id="ARBA00022695"/>
    </source>
</evidence>
<dbReference type="GO" id="GO:0016779">
    <property type="term" value="F:nucleotidyltransferase activity"/>
    <property type="evidence" value="ECO:0007669"/>
    <property type="project" value="UniProtKB-KW"/>
</dbReference>
<dbReference type="AlphaFoldDB" id="A0A2N5ISM8"/>
<dbReference type="InterPro" id="IPR000768">
    <property type="entry name" value="ART"/>
</dbReference>
<gene>
    <name evidence="9" type="ORF">BLI708_04975</name>
    <name evidence="8" type="ORF">Tam1G_0832</name>
</gene>
<keyword evidence="11" id="KW-1185">Reference proteome</keyword>
<dbReference type="Pfam" id="PF01129">
    <property type="entry name" value="ART"/>
    <property type="match status" value="1"/>
</dbReference>